<name>A0A379EBF4_9PORP</name>
<dbReference type="EMBL" id="UGTI01000003">
    <property type="protein sequence ID" value="SUB93736.1"/>
    <property type="molecule type" value="Genomic_DNA"/>
</dbReference>
<proteinExistence type="predicted"/>
<organism evidence="1 2">
    <name type="scientific">Porphyromonas macacae</name>
    <dbReference type="NCBI Taxonomy" id="28115"/>
    <lineage>
        <taxon>Bacteria</taxon>
        <taxon>Pseudomonadati</taxon>
        <taxon>Bacteroidota</taxon>
        <taxon>Bacteroidia</taxon>
        <taxon>Bacteroidales</taxon>
        <taxon>Porphyromonadaceae</taxon>
        <taxon>Porphyromonas</taxon>
    </lineage>
</organism>
<dbReference type="AlphaFoldDB" id="A0A379EBF4"/>
<reference evidence="1 2" key="1">
    <citation type="submission" date="2018-06" db="EMBL/GenBank/DDBJ databases">
        <authorList>
            <consortium name="Pathogen Informatics"/>
            <person name="Doyle S."/>
        </authorList>
    </citation>
    <scope>NUCLEOTIDE SEQUENCE [LARGE SCALE GENOMIC DNA]</scope>
    <source>
        <strain evidence="1 2">NCTC13100</strain>
    </source>
</reference>
<gene>
    <name evidence="1" type="ORF">NCTC13100_01970</name>
</gene>
<evidence type="ECO:0000313" key="2">
    <source>
        <dbReference type="Proteomes" id="UP000254263"/>
    </source>
</evidence>
<evidence type="ECO:0000313" key="1">
    <source>
        <dbReference type="EMBL" id="SUB93736.1"/>
    </source>
</evidence>
<sequence length="32" mass="3593">MRPYFVNKVVDAEGNTVIENKPTVLIEAICQT</sequence>
<accession>A0A379EBF4</accession>
<protein>
    <submittedName>
        <fullName evidence="1">Uncharacterized protein</fullName>
    </submittedName>
</protein>
<dbReference type="Proteomes" id="UP000254263">
    <property type="component" value="Unassembled WGS sequence"/>
</dbReference>